<keyword evidence="3" id="KW-0804">Transcription</keyword>
<evidence type="ECO:0000259" key="4">
    <source>
        <dbReference type="PROSITE" id="PS50995"/>
    </source>
</evidence>
<dbReference type="SUPFAM" id="SSF46785">
    <property type="entry name" value="Winged helix' DNA-binding domain"/>
    <property type="match status" value="1"/>
</dbReference>
<evidence type="ECO:0000313" key="6">
    <source>
        <dbReference type="Proteomes" id="UP000500741"/>
    </source>
</evidence>
<dbReference type="PANTHER" id="PTHR42756">
    <property type="entry name" value="TRANSCRIPTIONAL REGULATOR, MARR"/>
    <property type="match status" value="1"/>
</dbReference>
<dbReference type="InterPro" id="IPR036390">
    <property type="entry name" value="WH_DNA-bd_sf"/>
</dbReference>
<dbReference type="EMBL" id="CP049888">
    <property type="protein sequence ID" value="QIL50548.1"/>
    <property type="molecule type" value="Genomic_DNA"/>
</dbReference>
<dbReference type="KEGG" id="wco:G7084_03985"/>
<accession>A0A6G8AZQ7</accession>
<protein>
    <submittedName>
        <fullName evidence="5">MarR family transcriptional regulator</fullName>
    </submittedName>
</protein>
<dbReference type="Proteomes" id="UP000500741">
    <property type="component" value="Chromosome"/>
</dbReference>
<gene>
    <name evidence="5" type="ORF">G7084_03985</name>
</gene>
<organism evidence="5 6">
    <name type="scientific">Weissella coleopterorum</name>
    <dbReference type="NCBI Taxonomy" id="2714949"/>
    <lineage>
        <taxon>Bacteria</taxon>
        <taxon>Bacillati</taxon>
        <taxon>Bacillota</taxon>
        <taxon>Bacilli</taxon>
        <taxon>Lactobacillales</taxon>
        <taxon>Lactobacillaceae</taxon>
        <taxon>Weissella</taxon>
    </lineage>
</organism>
<dbReference type="SMART" id="SM00347">
    <property type="entry name" value="HTH_MARR"/>
    <property type="match status" value="1"/>
</dbReference>
<dbReference type="PANTHER" id="PTHR42756:SF1">
    <property type="entry name" value="TRANSCRIPTIONAL REPRESSOR OF EMRAB OPERON"/>
    <property type="match status" value="1"/>
</dbReference>
<dbReference type="InterPro" id="IPR023187">
    <property type="entry name" value="Tscrpt_reg_MarR-type_CS"/>
</dbReference>
<keyword evidence="1" id="KW-0805">Transcription regulation</keyword>
<dbReference type="RefSeq" id="WP_166010263.1">
    <property type="nucleotide sequence ID" value="NZ_CP049888.1"/>
</dbReference>
<dbReference type="Gene3D" id="1.10.10.10">
    <property type="entry name" value="Winged helix-like DNA-binding domain superfamily/Winged helix DNA-binding domain"/>
    <property type="match status" value="1"/>
</dbReference>
<keyword evidence="6" id="KW-1185">Reference proteome</keyword>
<dbReference type="PROSITE" id="PS01117">
    <property type="entry name" value="HTH_MARR_1"/>
    <property type="match status" value="1"/>
</dbReference>
<keyword evidence="2" id="KW-0238">DNA-binding</keyword>
<dbReference type="AlphaFoldDB" id="A0A6G8AZQ7"/>
<dbReference type="Pfam" id="PF01047">
    <property type="entry name" value="MarR"/>
    <property type="match status" value="1"/>
</dbReference>
<evidence type="ECO:0000313" key="5">
    <source>
        <dbReference type="EMBL" id="QIL50548.1"/>
    </source>
</evidence>
<dbReference type="InterPro" id="IPR000835">
    <property type="entry name" value="HTH_MarR-typ"/>
</dbReference>
<dbReference type="PROSITE" id="PS50995">
    <property type="entry name" value="HTH_MARR_2"/>
    <property type="match status" value="1"/>
</dbReference>
<dbReference type="GO" id="GO:0003677">
    <property type="term" value="F:DNA binding"/>
    <property type="evidence" value="ECO:0007669"/>
    <property type="project" value="UniProtKB-KW"/>
</dbReference>
<name>A0A6G8AZQ7_9LACO</name>
<dbReference type="InterPro" id="IPR036388">
    <property type="entry name" value="WH-like_DNA-bd_sf"/>
</dbReference>
<dbReference type="GO" id="GO:0003700">
    <property type="term" value="F:DNA-binding transcription factor activity"/>
    <property type="evidence" value="ECO:0007669"/>
    <property type="project" value="InterPro"/>
</dbReference>
<reference evidence="5 6" key="1">
    <citation type="submission" date="2020-03" db="EMBL/GenBank/DDBJ databases">
        <title>Weissella sp. nov., isolated from Cybister lewisianus.</title>
        <authorList>
            <person name="Hyun D.-W."/>
            <person name="Bae J.-W."/>
        </authorList>
    </citation>
    <scope>NUCLEOTIDE SEQUENCE [LARGE SCALE GENOMIC DNA]</scope>
    <source>
        <strain evidence="5 6">HDW19</strain>
    </source>
</reference>
<dbReference type="PRINTS" id="PR00598">
    <property type="entry name" value="HTHMARR"/>
</dbReference>
<sequence>MADKISFEDVNNSLVDVFNNAMWIEEASLRDSEFSDITLKDMHIIAAIGGQGEVAASKLANIVHVTPSTMTSSIDKLVRKGYVERQRDNVDRRLVLIVLTSKGQAVCRSHDAFHRGLTHTMFSDLDNTASNTVQNAIFKLQDYLKNLVD</sequence>
<evidence type="ECO:0000256" key="1">
    <source>
        <dbReference type="ARBA" id="ARBA00023015"/>
    </source>
</evidence>
<feature type="domain" description="HTH marR-type" evidence="4">
    <location>
        <begin position="1"/>
        <end position="142"/>
    </location>
</feature>
<evidence type="ECO:0000256" key="3">
    <source>
        <dbReference type="ARBA" id="ARBA00023163"/>
    </source>
</evidence>
<evidence type="ECO:0000256" key="2">
    <source>
        <dbReference type="ARBA" id="ARBA00023125"/>
    </source>
</evidence>
<proteinExistence type="predicted"/>